<feature type="transmembrane region" description="Helical" evidence="11">
    <location>
        <begin position="669"/>
        <end position="692"/>
    </location>
</feature>
<dbReference type="InterPro" id="IPR003439">
    <property type="entry name" value="ABC_transporter-like_ATP-bd"/>
</dbReference>
<feature type="transmembrane region" description="Helical" evidence="11">
    <location>
        <begin position="704"/>
        <end position="726"/>
    </location>
</feature>
<dbReference type="AlphaFoldDB" id="A0AAN6QK48"/>
<feature type="compositionally biased region" description="Polar residues" evidence="10">
    <location>
        <begin position="22"/>
        <end position="34"/>
    </location>
</feature>
<dbReference type="GO" id="GO:0016020">
    <property type="term" value="C:membrane"/>
    <property type="evidence" value="ECO:0007669"/>
    <property type="project" value="UniProtKB-SubCell"/>
</dbReference>
<evidence type="ECO:0000256" key="10">
    <source>
        <dbReference type="SAM" id="MobiDB-lite"/>
    </source>
</evidence>
<dbReference type="InterPro" id="IPR034001">
    <property type="entry name" value="ABCG_PDR_1"/>
</dbReference>
<feature type="region of interest" description="Disordered" evidence="10">
    <location>
        <begin position="1"/>
        <end position="86"/>
    </location>
</feature>
<dbReference type="GO" id="GO:0005524">
    <property type="term" value="F:ATP binding"/>
    <property type="evidence" value="ECO:0007669"/>
    <property type="project" value="UniProtKB-KW"/>
</dbReference>
<dbReference type="InterPro" id="IPR027417">
    <property type="entry name" value="P-loop_NTPase"/>
</dbReference>
<feature type="transmembrane region" description="Helical" evidence="11">
    <location>
        <begin position="810"/>
        <end position="831"/>
    </location>
</feature>
<feature type="transmembrane region" description="Helical" evidence="11">
    <location>
        <begin position="562"/>
        <end position="584"/>
    </location>
</feature>
<dbReference type="PANTHER" id="PTHR19241">
    <property type="entry name" value="ATP-BINDING CASSETTE TRANSPORTER"/>
    <property type="match status" value="1"/>
</dbReference>
<organism evidence="13 14">
    <name type="scientific">Friedmanniomyces endolithicus</name>
    <dbReference type="NCBI Taxonomy" id="329885"/>
    <lineage>
        <taxon>Eukaryota</taxon>
        <taxon>Fungi</taxon>
        <taxon>Dikarya</taxon>
        <taxon>Ascomycota</taxon>
        <taxon>Pezizomycotina</taxon>
        <taxon>Dothideomycetes</taxon>
        <taxon>Dothideomycetidae</taxon>
        <taxon>Mycosphaerellales</taxon>
        <taxon>Teratosphaeriaceae</taxon>
        <taxon>Friedmanniomyces</taxon>
    </lineage>
</organism>
<proteinExistence type="inferred from homology"/>
<dbReference type="InterPro" id="IPR017871">
    <property type="entry name" value="ABC_transporter-like_CS"/>
</dbReference>
<dbReference type="CDD" id="cd03233">
    <property type="entry name" value="ABCG_PDR_domain1"/>
    <property type="match status" value="1"/>
</dbReference>
<dbReference type="Gene3D" id="3.40.50.300">
    <property type="entry name" value="P-loop containing nucleotide triphosphate hydrolases"/>
    <property type="match status" value="2"/>
</dbReference>
<feature type="coiled-coil region" evidence="9">
    <location>
        <begin position="497"/>
        <end position="524"/>
    </location>
</feature>
<reference evidence="13" key="1">
    <citation type="submission" date="2023-06" db="EMBL/GenBank/DDBJ databases">
        <title>Black Yeasts Isolated from many extreme environments.</title>
        <authorList>
            <person name="Coleine C."/>
            <person name="Stajich J.E."/>
            <person name="Selbmann L."/>
        </authorList>
    </citation>
    <scope>NUCLEOTIDE SEQUENCE</scope>
    <source>
        <strain evidence="13">CCFEE 5200</strain>
    </source>
</reference>
<dbReference type="Proteomes" id="UP001175353">
    <property type="component" value="Unassembled WGS sequence"/>
</dbReference>
<accession>A0AAN6QK48</accession>
<feature type="transmembrane region" description="Helical" evidence="11">
    <location>
        <begin position="637"/>
        <end position="663"/>
    </location>
</feature>
<comment type="similarity">
    <text evidence="2">Belongs to the ABC transporter superfamily. ABCG family. PDR (TC 3.A.1.205) subfamily.</text>
</comment>
<dbReference type="FunFam" id="3.40.50.300:FF:001010">
    <property type="entry name" value="ABC multidrug transporter (Eurofung)"/>
    <property type="match status" value="1"/>
</dbReference>
<dbReference type="GO" id="GO:0016887">
    <property type="term" value="F:ATP hydrolysis activity"/>
    <property type="evidence" value="ECO:0007669"/>
    <property type="project" value="InterPro"/>
</dbReference>
<dbReference type="InterPro" id="IPR003593">
    <property type="entry name" value="AAA+_ATPase"/>
</dbReference>
<feature type="compositionally biased region" description="Basic residues" evidence="10">
    <location>
        <begin position="107"/>
        <end position="121"/>
    </location>
</feature>
<dbReference type="InterPro" id="IPR010929">
    <property type="entry name" value="PDR_CDR_ABC"/>
</dbReference>
<evidence type="ECO:0000256" key="9">
    <source>
        <dbReference type="SAM" id="Coils"/>
    </source>
</evidence>
<dbReference type="PROSITE" id="PS50893">
    <property type="entry name" value="ABC_TRANSPORTER_2"/>
    <property type="match status" value="2"/>
</dbReference>
<dbReference type="InterPro" id="IPR013525">
    <property type="entry name" value="ABC2_TM"/>
</dbReference>
<dbReference type="EMBL" id="JAUJLE010000212">
    <property type="protein sequence ID" value="KAK0968001.1"/>
    <property type="molecule type" value="Genomic_DNA"/>
</dbReference>
<keyword evidence="8 11" id="KW-0472">Membrane</keyword>
<dbReference type="SMART" id="SM00382">
    <property type="entry name" value="AAA"/>
    <property type="match status" value="2"/>
</dbReference>
<evidence type="ECO:0000256" key="6">
    <source>
        <dbReference type="ARBA" id="ARBA00022840"/>
    </source>
</evidence>
<evidence type="ECO:0000259" key="12">
    <source>
        <dbReference type="PROSITE" id="PS50893"/>
    </source>
</evidence>
<dbReference type="Pfam" id="PF06422">
    <property type="entry name" value="PDR_CDR"/>
    <property type="match status" value="1"/>
</dbReference>
<evidence type="ECO:0000256" key="2">
    <source>
        <dbReference type="ARBA" id="ARBA00006012"/>
    </source>
</evidence>
<keyword evidence="5" id="KW-0547">Nucleotide-binding</keyword>
<dbReference type="InterPro" id="IPR034003">
    <property type="entry name" value="ABCG_PDR_2"/>
</dbReference>
<feature type="transmembrane region" description="Helical" evidence="11">
    <location>
        <begin position="596"/>
        <end position="616"/>
    </location>
</feature>
<keyword evidence="3" id="KW-0813">Transport</keyword>
<evidence type="ECO:0000256" key="1">
    <source>
        <dbReference type="ARBA" id="ARBA00004141"/>
    </source>
</evidence>
<keyword evidence="14" id="KW-1185">Reference proteome</keyword>
<dbReference type="Pfam" id="PF19055">
    <property type="entry name" value="ABC2_membrane_7"/>
    <property type="match status" value="1"/>
</dbReference>
<feature type="transmembrane region" description="Helical" evidence="11">
    <location>
        <begin position="732"/>
        <end position="751"/>
    </location>
</feature>
<keyword evidence="6 13" id="KW-0067">ATP-binding</keyword>
<name>A0AAN6QK48_9PEZI</name>
<evidence type="ECO:0000256" key="8">
    <source>
        <dbReference type="ARBA" id="ARBA00023136"/>
    </source>
</evidence>
<evidence type="ECO:0000256" key="4">
    <source>
        <dbReference type="ARBA" id="ARBA00022692"/>
    </source>
</evidence>
<evidence type="ECO:0000256" key="11">
    <source>
        <dbReference type="SAM" id="Phobius"/>
    </source>
</evidence>
<dbReference type="Pfam" id="PF14510">
    <property type="entry name" value="ABC_trans_N"/>
    <property type="match status" value="1"/>
</dbReference>
<evidence type="ECO:0000256" key="7">
    <source>
        <dbReference type="ARBA" id="ARBA00022989"/>
    </source>
</evidence>
<evidence type="ECO:0000313" key="14">
    <source>
        <dbReference type="Proteomes" id="UP001175353"/>
    </source>
</evidence>
<protein>
    <submittedName>
        <fullName evidence="13">ATP-binding cassette transporter snq2</fullName>
    </submittedName>
</protein>
<keyword evidence="4 11" id="KW-0812">Transmembrane</keyword>
<dbReference type="CDD" id="cd03232">
    <property type="entry name" value="ABCG_PDR_domain2"/>
    <property type="match status" value="1"/>
</dbReference>
<dbReference type="SUPFAM" id="SSF52540">
    <property type="entry name" value="P-loop containing nucleoside triphosphate hydrolases"/>
    <property type="match status" value="2"/>
</dbReference>
<evidence type="ECO:0000256" key="3">
    <source>
        <dbReference type="ARBA" id="ARBA00022448"/>
    </source>
</evidence>
<gene>
    <name evidence="13" type="primary">SNQ2_6</name>
    <name evidence="13" type="ORF">LTR91_016927</name>
</gene>
<dbReference type="InterPro" id="IPR043926">
    <property type="entry name" value="ABCG_dom"/>
</dbReference>
<comment type="caution">
    <text evidence="13">The sequence shown here is derived from an EMBL/GenBank/DDBJ whole genome shotgun (WGS) entry which is preliminary data.</text>
</comment>
<feature type="region of interest" description="Disordered" evidence="10">
    <location>
        <begin position="107"/>
        <end position="142"/>
    </location>
</feature>
<dbReference type="Pfam" id="PF00005">
    <property type="entry name" value="ABC_tran"/>
    <property type="match status" value="2"/>
</dbReference>
<keyword evidence="7 11" id="KW-1133">Transmembrane helix</keyword>
<dbReference type="Pfam" id="PF01061">
    <property type="entry name" value="ABC2_membrane"/>
    <property type="match status" value="1"/>
</dbReference>
<feature type="compositionally biased region" description="Basic and acidic residues" evidence="10">
    <location>
        <begin position="1"/>
        <end position="18"/>
    </location>
</feature>
<evidence type="ECO:0000256" key="5">
    <source>
        <dbReference type="ARBA" id="ARBA00022741"/>
    </source>
</evidence>
<dbReference type="FunFam" id="3.40.50.300:FF:000054">
    <property type="entry name" value="ABC multidrug transporter atrF"/>
    <property type="match status" value="1"/>
</dbReference>
<evidence type="ECO:0000313" key="13">
    <source>
        <dbReference type="EMBL" id="KAK0968001.1"/>
    </source>
</evidence>
<dbReference type="InterPro" id="IPR029481">
    <property type="entry name" value="ABC_trans_N"/>
</dbReference>
<sequence length="1186" mass="130997">MSWGKMEKMGNRVEEDLHLNNPVRQQHDGLQTITGDCGDPKRTNNTISRDSEYTLAERDIEEAASSKETYAKSPASTRPSSDQDRLGVNVVGAEKQFAELQRELSHVSRKLSRQQSRRSERHKVPSDLEKAVSAEASEEDEPFNLEETLRGNKLLEEESGIKGKQIGVIWENLTVKGMGGSKIYVPTFPDAFTGFFGAPFKLAMSLCGIGRKGKEVTILKDFFGVAKPGEMVLVLGKPGSGCTTFLKSISNQLYGYTSVNGEVLYGPFTSKEFAKRYRGEAVYCQEDDIHHPTLTVGQTLGFALETKVPGKRPGGVSVAQFRDKVVDMLLRMFNIEHTKDTIVGNPFVRGISGGERKRVSIAEMMIAGAAVCSHDNSTRGLDASTAVDYAKSLRVITNIYRTTTFVSLYQASENIYKQFDKVMVIDDGREVFFGPTQEARAYMESLGFLPKPRQTTPDYLTGCTDPFEREYQDGRDASNAPNSPDDLVAAFAKSSYATRLKQEMAEYRERLQEEQQVYEDFKTAVVQGKRHASRKSVYSIPFHLQVAALIRRQFILKWQDRFSLVTSYTTSIVIAIVIGTVWLQQPQTSAGAFTRGGVLFISLLFNCFQAFAELASTMVGRPMLNKHRAYTFHRPSALWIAQIIVDLAFSSVQILLFSIIVYFMCGLVLNVGAFFTFYLVIVSGYLAITLFFRTVGCMCPDFDSAIKIAALIITLFVLTSGYLIQYQSEQVWLAWIFYVNALGLGFASMMVNEFSRIDLTCVGTSLIPNGPGYGDINHQVCTLLGSEPGNPVVSGISYIKTSFSYYPDQLWRNWGIIVVLIIAFLITNAILGEYINFGAGGKTITFFAPENTERKKLNEELQAKKAKRGRHDAEQEGSELKIESKAVLTWEGLCYEVPVPSGQLKLLKDIYGYVRPGELTALMGASGAGKTTLLDVLASRKNIGVISGEKLVDGVKPGMDFQRGTSYAEQLDVHESCATVREALRFSADLRQPYETPQAEKYAYVEEIIALLEMEDIADAIIGDPEAGLAVEQRKRVTIGVELAAKPQLLLFLDEPTSGLDSQRAFNVVRFLRKLAAAGQAILCTIHQPNASLFESFDRLLLLQKGGECVYFGDIGRDANVLIDYFHENGADCPPDANPAEWMLDTIGAGQAARFGSNSPRSALPAHGCRGVVPVSTGSRCGQGSC</sequence>
<feature type="compositionally biased region" description="Basic and acidic residues" evidence="10">
    <location>
        <begin position="49"/>
        <end position="58"/>
    </location>
</feature>
<feature type="domain" description="ABC transporter" evidence="12">
    <location>
        <begin position="888"/>
        <end position="1130"/>
    </location>
</feature>
<comment type="subcellular location">
    <subcellularLocation>
        <location evidence="1">Membrane</location>
        <topology evidence="1">Multi-pass membrane protein</topology>
    </subcellularLocation>
</comment>
<dbReference type="PROSITE" id="PS00211">
    <property type="entry name" value="ABC_TRANSPORTER_1"/>
    <property type="match status" value="1"/>
</dbReference>
<feature type="domain" description="ABC transporter" evidence="12">
    <location>
        <begin position="204"/>
        <end position="452"/>
    </location>
</feature>
<dbReference type="GO" id="GO:0140359">
    <property type="term" value="F:ABC-type transporter activity"/>
    <property type="evidence" value="ECO:0007669"/>
    <property type="project" value="InterPro"/>
</dbReference>
<feature type="compositionally biased region" description="Basic and acidic residues" evidence="10">
    <location>
        <begin position="122"/>
        <end position="132"/>
    </location>
</feature>
<keyword evidence="9" id="KW-0175">Coiled coil</keyword>